<keyword evidence="4 7" id="KW-0406">Ion transport</keyword>
<keyword evidence="7" id="KW-1003">Cell membrane</keyword>
<comment type="function">
    <text evidence="7">F(1)F(0) ATP synthase produces ATP from ADP in the presence of a proton or sodium gradient. F-type ATPases consist of two structural domains, F(1) containing the extramembraneous catalytic core and F(0) containing the membrane proton channel, linked together by a central stalk and a peripheral stalk. During catalysis, ATP synthesis in the catalytic domain of F(1) is coupled via a rotary mechanism of the central stalk subunits to proton translocation.</text>
</comment>
<dbReference type="OrthoDB" id="9802471at2"/>
<accession>A0A0M6WJN0</accession>
<reference evidence="9" key="1">
    <citation type="submission" date="2015-05" db="EMBL/GenBank/DDBJ databases">
        <authorList>
            <consortium name="Pathogen Informatics"/>
        </authorList>
    </citation>
    <scope>NUCLEOTIDE SEQUENCE [LARGE SCALE GENOMIC DNA]</scope>
    <source>
        <strain evidence="9">M72</strain>
    </source>
</reference>
<keyword evidence="9" id="KW-1185">Reference proteome</keyword>
<evidence type="ECO:0000256" key="2">
    <source>
        <dbReference type="ARBA" id="ARBA00022448"/>
    </source>
</evidence>
<evidence type="ECO:0000256" key="7">
    <source>
        <dbReference type="HAMAP-Rule" id="MF_01416"/>
    </source>
</evidence>
<dbReference type="InterPro" id="IPR000711">
    <property type="entry name" value="ATPase_OSCP/dsu"/>
</dbReference>
<dbReference type="SUPFAM" id="SSF47928">
    <property type="entry name" value="N-terminal domain of the delta subunit of the F1F0-ATP synthase"/>
    <property type="match status" value="1"/>
</dbReference>
<evidence type="ECO:0000256" key="6">
    <source>
        <dbReference type="ARBA" id="ARBA00023310"/>
    </source>
</evidence>
<protein>
    <recommendedName>
        <fullName evidence="7">ATP synthase subunit delta</fullName>
    </recommendedName>
    <alternativeName>
        <fullName evidence="7">ATP synthase F(1) sector subunit delta</fullName>
    </alternativeName>
    <alternativeName>
        <fullName evidence="7">F-type ATPase subunit delta</fullName>
        <shortName evidence="7">F-ATPase subunit delta</shortName>
    </alternativeName>
</protein>
<comment type="function">
    <text evidence="7">This protein is part of the stalk that links CF(0) to CF(1). It either transmits conformational changes from CF(0) to CF(1) or is implicated in proton conduction.</text>
</comment>
<keyword evidence="5 7" id="KW-0472">Membrane</keyword>
<dbReference type="GO" id="GO:0046933">
    <property type="term" value="F:proton-transporting ATP synthase activity, rotational mechanism"/>
    <property type="evidence" value="ECO:0007669"/>
    <property type="project" value="UniProtKB-UniRule"/>
</dbReference>
<dbReference type="GO" id="GO:0005886">
    <property type="term" value="C:plasma membrane"/>
    <property type="evidence" value="ECO:0007669"/>
    <property type="project" value="UniProtKB-SubCell"/>
</dbReference>
<dbReference type="HAMAP" id="MF_01416">
    <property type="entry name" value="ATP_synth_delta_bact"/>
    <property type="match status" value="1"/>
</dbReference>
<keyword evidence="6 7" id="KW-0066">ATP synthesis</keyword>
<dbReference type="PRINTS" id="PR00125">
    <property type="entry name" value="ATPASEDELTA"/>
</dbReference>
<dbReference type="Gene3D" id="1.10.520.20">
    <property type="entry name" value="N-terminal domain of the delta subunit of the F1F0-ATP synthase"/>
    <property type="match status" value="1"/>
</dbReference>
<dbReference type="PANTHER" id="PTHR11910">
    <property type="entry name" value="ATP SYNTHASE DELTA CHAIN"/>
    <property type="match status" value="1"/>
</dbReference>
<dbReference type="InterPro" id="IPR026015">
    <property type="entry name" value="ATP_synth_OSCP/delta_N_sf"/>
</dbReference>
<evidence type="ECO:0000256" key="4">
    <source>
        <dbReference type="ARBA" id="ARBA00023065"/>
    </source>
</evidence>
<keyword evidence="7" id="KW-0139">CF(1)</keyword>
<dbReference type="Pfam" id="PF00213">
    <property type="entry name" value="OSCP"/>
    <property type="match status" value="1"/>
</dbReference>
<evidence type="ECO:0000256" key="5">
    <source>
        <dbReference type="ARBA" id="ARBA00023136"/>
    </source>
</evidence>
<dbReference type="RefSeq" id="WP_055067435.1">
    <property type="nucleotide sequence ID" value="NZ_CP173697.1"/>
</dbReference>
<keyword evidence="2 7" id="KW-0813">Transport</keyword>
<keyword evidence="3 7" id="KW-0375">Hydrogen ion transport</keyword>
<evidence type="ECO:0000256" key="1">
    <source>
        <dbReference type="ARBA" id="ARBA00004370"/>
    </source>
</evidence>
<name>A0A0M6WJN0_9FIRM</name>
<dbReference type="NCBIfam" id="TIGR01145">
    <property type="entry name" value="ATP_synt_delta"/>
    <property type="match status" value="1"/>
</dbReference>
<dbReference type="GO" id="GO:0045259">
    <property type="term" value="C:proton-transporting ATP synthase complex"/>
    <property type="evidence" value="ECO:0007669"/>
    <property type="project" value="UniProtKB-KW"/>
</dbReference>
<evidence type="ECO:0000256" key="3">
    <source>
        <dbReference type="ARBA" id="ARBA00022781"/>
    </source>
</evidence>
<evidence type="ECO:0000313" key="8">
    <source>
        <dbReference type="EMBL" id="CRL35870.1"/>
    </source>
</evidence>
<organism evidence="8 9">
    <name type="scientific">Roseburia faecis</name>
    <dbReference type="NCBI Taxonomy" id="301302"/>
    <lineage>
        <taxon>Bacteria</taxon>
        <taxon>Bacillati</taxon>
        <taxon>Bacillota</taxon>
        <taxon>Clostridia</taxon>
        <taxon>Lachnospirales</taxon>
        <taxon>Lachnospiraceae</taxon>
        <taxon>Roseburia</taxon>
    </lineage>
</organism>
<gene>
    <name evidence="7" type="primary">atpH</name>
    <name evidence="8" type="ORF">M72_24881</name>
</gene>
<dbReference type="AlphaFoldDB" id="A0A0M6WJN0"/>
<dbReference type="STRING" id="301302.ERS852420_03027"/>
<sequence length="188" mass="21744">MAKLVSKTYGDALFALAVEEHMVDQLYEEAQAVAQILRENTELTRLMNHPKIEKEEKVRLIEDIFKGRIGDELVGLLRMLVQKGHYKETDQVFTYFIDRVKEYKKIGTAYVTSAMELTPQQKQAVEQKLLDTTKYVQFEMHYTTDPALIGGMVIRVRDRVVDGSVRTRLEHLTRDLERIQLKVGECAP</sequence>
<proteinExistence type="inferred from homology"/>
<comment type="subcellular location">
    <subcellularLocation>
        <location evidence="7">Cell membrane</location>
        <topology evidence="7">Peripheral membrane protein</topology>
    </subcellularLocation>
    <subcellularLocation>
        <location evidence="1">Membrane</location>
    </subcellularLocation>
</comment>
<comment type="similarity">
    <text evidence="7">Belongs to the ATPase delta chain family.</text>
</comment>
<dbReference type="Proteomes" id="UP000049979">
    <property type="component" value="Unassembled WGS sequence"/>
</dbReference>
<evidence type="ECO:0000313" key="9">
    <source>
        <dbReference type="Proteomes" id="UP000049979"/>
    </source>
</evidence>
<dbReference type="EMBL" id="CVRR01000010">
    <property type="protein sequence ID" value="CRL35870.1"/>
    <property type="molecule type" value="Genomic_DNA"/>
</dbReference>